<evidence type="ECO:0000256" key="4">
    <source>
        <dbReference type="ARBA" id="ARBA00022448"/>
    </source>
</evidence>
<keyword evidence="6" id="KW-0333">Golgi apparatus</keyword>
<dbReference type="InterPro" id="IPR048685">
    <property type="entry name" value="COG3_C"/>
</dbReference>
<feature type="domain" description="Conserved oligomeric Golgi complex subunit 3 C-terminal" evidence="10">
    <location>
        <begin position="255"/>
        <end position="558"/>
    </location>
</feature>
<name>A0A024UFA6_9STRA</name>
<dbReference type="GO" id="GO:0006891">
    <property type="term" value="P:intra-Golgi vesicle-mediated transport"/>
    <property type="evidence" value="ECO:0007669"/>
    <property type="project" value="TreeGrafter"/>
</dbReference>
<feature type="domain" description="Conserved oligomeric Golgi complex subunit 3 N-terminal" evidence="9">
    <location>
        <begin position="176"/>
        <end position="229"/>
    </location>
</feature>
<dbReference type="InterPro" id="IPR048320">
    <property type="entry name" value="COG3_N"/>
</dbReference>
<organism evidence="11">
    <name type="scientific">Aphanomyces invadans</name>
    <dbReference type="NCBI Taxonomy" id="157072"/>
    <lineage>
        <taxon>Eukaryota</taxon>
        <taxon>Sar</taxon>
        <taxon>Stramenopiles</taxon>
        <taxon>Oomycota</taxon>
        <taxon>Saprolegniomycetes</taxon>
        <taxon>Saprolegniales</taxon>
        <taxon>Verrucalvaceae</taxon>
        <taxon>Aphanomyces</taxon>
    </lineage>
</organism>
<dbReference type="PANTHER" id="PTHR13302">
    <property type="entry name" value="CONSERVED OLIGOMERIC GOLGI COMPLEX COMPONENT 3"/>
    <property type="match status" value="1"/>
</dbReference>
<dbReference type="GeneID" id="20081674"/>
<protein>
    <recommendedName>
        <fullName evidence="3">Conserved oligomeric Golgi complex subunit 3</fullName>
    </recommendedName>
    <alternativeName>
        <fullName evidence="8">Component of oligomeric Golgi complex 3</fullName>
    </alternativeName>
</protein>
<evidence type="ECO:0000256" key="8">
    <source>
        <dbReference type="ARBA" id="ARBA00031339"/>
    </source>
</evidence>
<evidence type="ECO:0000256" key="2">
    <source>
        <dbReference type="ARBA" id="ARBA00009936"/>
    </source>
</evidence>
<dbReference type="OrthoDB" id="296793at2759"/>
<keyword evidence="7" id="KW-0472">Membrane</keyword>
<dbReference type="PANTHER" id="PTHR13302:SF8">
    <property type="entry name" value="CONSERVED OLIGOMERIC GOLGI COMPLEX SUBUNIT 3"/>
    <property type="match status" value="1"/>
</dbReference>
<evidence type="ECO:0000313" key="11">
    <source>
        <dbReference type="EMBL" id="ETW04318.1"/>
    </source>
</evidence>
<dbReference type="GO" id="GO:0006886">
    <property type="term" value="P:intracellular protein transport"/>
    <property type="evidence" value="ECO:0007669"/>
    <property type="project" value="InterPro"/>
</dbReference>
<dbReference type="GO" id="GO:0017119">
    <property type="term" value="C:Golgi transport complex"/>
    <property type="evidence" value="ECO:0007669"/>
    <property type="project" value="TreeGrafter"/>
</dbReference>
<dbReference type="AlphaFoldDB" id="A0A024UFA6"/>
<comment type="similarity">
    <text evidence="2">Belongs to the COG3 family.</text>
</comment>
<dbReference type="VEuPathDB" id="FungiDB:H310_04624"/>
<evidence type="ECO:0000256" key="3">
    <source>
        <dbReference type="ARBA" id="ARBA00020976"/>
    </source>
</evidence>
<dbReference type="GO" id="GO:0005801">
    <property type="term" value="C:cis-Golgi network"/>
    <property type="evidence" value="ECO:0007669"/>
    <property type="project" value="InterPro"/>
</dbReference>
<dbReference type="Pfam" id="PF20671">
    <property type="entry name" value="COG3_C"/>
    <property type="match status" value="1"/>
</dbReference>
<dbReference type="eggNOG" id="KOG2604">
    <property type="taxonomic scope" value="Eukaryota"/>
</dbReference>
<evidence type="ECO:0000259" key="9">
    <source>
        <dbReference type="Pfam" id="PF04136"/>
    </source>
</evidence>
<evidence type="ECO:0000256" key="5">
    <source>
        <dbReference type="ARBA" id="ARBA00022927"/>
    </source>
</evidence>
<evidence type="ECO:0000259" key="10">
    <source>
        <dbReference type="Pfam" id="PF20671"/>
    </source>
</evidence>
<dbReference type="InterPro" id="IPR007265">
    <property type="entry name" value="COG_su3"/>
</dbReference>
<dbReference type="STRING" id="157072.A0A024UFA6"/>
<evidence type="ECO:0000256" key="1">
    <source>
        <dbReference type="ARBA" id="ARBA00004395"/>
    </source>
</evidence>
<evidence type="ECO:0000256" key="6">
    <source>
        <dbReference type="ARBA" id="ARBA00023034"/>
    </source>
</evidence>
<reference evidence="11" key="1">
    <citation type="submission" date="2013-12" db="EMBL/GenBank/DDBJ databases">
        <title>The Genome Sequence of Aphanomyces invadans NJM9701.</title>
        <authorList>
            <consortium name="The Broad Institute Genomics Platform"/>
            <person name="Russ C."/>
            <person name="Tyler B."/>
            <person name="van West P."/>
            <person name="Dieguez-Uribeondo J."/>
            <person name="Young S.K."/>
            <person name="Zeng Q."/>
            <person name="Gargeya S."/>
            <person name="Fitzgerald M."/>
            <person name="Abouelleil A."/>
            <person name="Alvarado L."/>
            <person name="Chapman S.B."/>
            <person name="Gainer-Dewar J."/>
            <person name="Goldberg J."/>
            <person name="Griggs A."/>
            <person name="Gujja S."/>
            <person name="Hansen M."/>
            <person name="Howarth C."/>
            <person name="Imamovic A."/>
            <person name="Ireland A."/>
            <person name="Larimer J."/>
            <person name="McCowan C."/>
            <person name="Murphy C."/>
            <person name="Pearson M."/>
            <person name="Poon T.W."/>
            <person name="Priest M."/>
            <person name="Roberts A."/>
            <person name="Saif S."/>
            <person name="Shea T."/>
            <person name="Sykes S."/>
            <person name="Wortman J."/>
            <person name="Nusbaum C."/>
            <person name="Birren B."/>
        </authorList>
    </citation>
    <scope>NUCLEOTIDE SEQUENCE [LARGE SCALE GENOMIC DNA]</scope>
    <source>
        <strain evidence="11">NJM9701</strain>
    </source>
</reference>
<dbReference type="EMBL" id="KI913958">
    <property type="protein sequence ID" value="ETW04318.1"/>
    <property type="molecule type" value="Genomic_DNA"/>
</dbReference>
<dbReference type="Pfam" id="PF04136">
    <property type="entry name" value="COG3_N"/>
    <property type="match status" value="2"/>
</dbReference>
<sequence>MTLSEAQEALLDRLEKASHGKEAVDLLPTKPSMSLKQYYALKVPANPATTNPVVLSSTVQKFLTNAQKCYRACETVEKHTEKSLALLQEMEDRHVSVKTLTSALYESFETLLTELDELNVKVQNLEGPLPYFTRISNIAKAVGGKIDFSSRVEASGESTVMVHVRPYMFGAIDPTSPTFEQGIVDLDDCVTFLQQHKDFKDAPMYLAAYGELMINALHTLRDYAVAMLESARDLVIGAVSPQPSTTPPQELDEASVYYLQFHAAAPACQALTRHLDQRDTIPGNESYLPDVLDTYVSVRTQLLTPVVVAYLTSVNQNVDIVSLLRIGCQYMVRLCHAEYTLFRHVFAAAPTAPVLQVEDQDENAFQRMIFQLSYTLYHTVRPRMIQQHNLEVLCEIVEVLRSEVIDTHIRPRGDAAEAVEPVVGRMIGDAQERLILCTQKYIRDNIEAFVPTPSDLNYPEKLAAPTVYATWYPTLEHTLMCLSKVYRYVNMHIFEELAQDAVRSCTATLKMASADIAVSKGNLDGGLFLVKHLLTLRERIAPFDIQFSVTEKNLDFTSTTDAVGNILNGTILTDAFTLSVDNSILGLLTHGIPHVHTTTSDVKKDLEHELKKSCTVFIEHAVQHVTAPLAAWQQRAKSTMKQSERSLRTSLPHGSPDAIRAMLKLLATHVEAQLPLVHDKIHAYLMNASTESILFKPIQGLAMSSSNSRRFSRKNIVPTSVLRAMGTFKPSSTRFFSSCNRVRIVHLSRPILFAWAVEGIMAI</sequence>
<dbReference type="GO" id="GO:0000139">
    <property type="term" value="C:Golgi membrane"/>
    <property type="evidence" value="ECO:0007669"/>
    <property type="project" value="UniProtKB-SubCell"/>
</dbReference>
<keyword evidence="5" id="KW-0653">Protein transport</keyword>
<proteinExistence type="inferred from homology"/>
<dbReference type="RefSeq" id="XP_008867274.1">
    <property type="nucleotide sequence ID" value="XM_008869052.1"/>
</dbReference>
<keyword evidence="4" id="KW-0813">Transport</keyword>
<gene>
    <name evidence="11" type="ORF">H310_04624</name>
</gene>
<dbReference type="GO" id="GO:0007030">
    <property type="term" value="P:Golgi organization"/>
    <property type="evidence" value="ECO:0007669"/>
    <property type="project" value="TreeGrafter"/>
</dbReference>
<comment type="subcellular location">
    <subcellularLocation>
        <location evidence="1">Golgi apparatus membrane</location>
        <topology evidence="1">Peripheral membrane protein</topology>
    </subcellularLocation>
</comment>
<feature type="domain" description="Conserved oligomeric Golgi complex subunit 3 N-terminal" evidence="9">
    <location>
        <begin position="63"/>
        <end position="140"/>
    </location>
</feature>
<evidence type="ECO:0000256" key="7">
    <source>
        <dbReference type="ARBA" id="ARBA00023136"/>
    </source>
</evidence>
<accession>A0A024UFA6</accession>